<evidence type="ECO:0000313" key="1">
    <source>
        <dbReference type="EMBL" id="MFC3608947.1"/>
    </source>
</evidence>
<name>A0ABV7T9K2_9GAMM</name>
<dbReference type="PANTHER" id="PTHR35271:SF1">
    <property type="entry name" value="ABC TRANSPORTER, SUBSTRATE-BINDING LIPOPROTEIN"/>
    <property type="match status" value="1"/>
</dbReference>
<dbReference type="Proteomes" id="UP001595630">
    <property type="component" value="Unassembled WGS sequence"/>
</dbReference>
<reference evidence="2" key="1">
    <citation type="journal article" date="2019" name="Int. J. Syst. Evol. Microbiol.">
        <title>The Global Catalogue of Microorganisms (GCM) 10K type strain sequencing project: providing services to taxonomists for standard genome sequencing and annotation.</title>
        <authorList>
            <consortium name="The Broad Institute Genomics Platform"/>
            <consortium name="The Broad Institute Genome Sequencing Center for Infectious Disease"/>
            <person name="Wu L."/>
            <person name="Ma J."/>
        </authorList>
    </citation>
    <scope>NUCLEOTIDE SEQUENCE [LARGE SCALE GENOMIC DNA]</scope>
    <source>
        <strain evidence="2">KCTC 42447</strain>
    </source>
</reference>
<organism evidence="1 2">
    <name type="scientific">Stutzerimonas tarimensis</name>
    <dbReference type="NCBI Taxonomy" id="1507735"/>
    <lineage>
        <taxon>Bacteria</taxon>
        <taxon>Pseudomonadati</taxon>
        <taxon>Pseudomonadota</taxon>
        <taxon>Gammaproteobacteria</taxon>
        <taxon>Pseudomonadales</taxon>
        <taxon>Pseudomonadaceae</taxon>
        <taxon>Stutzerimonas</taxon>
    </lineage>
</organism>
<dbReference type="RefSeq" id="WP_386366042.1">
    <property type="nucleotide sequence ID" value="NZ_JBHRXZ010000024.1"/>
</dbReference>
<keyword evidence="2" id="KW-1185">Reference proteome</keyword>
<evidence type="ECO:0000313" key="2">
    <source>
        <dbReference type="Proteomes" id="UP001595630"/>
    </source>
</evidence>
<dbReference type="EMBL" id="JBHRXZ010000024">
    <property type="protein sequence ID" value="MFC3608947.1"/>
    <property type="molecule type" value="Genomic_DNA"/>
</dbReference>
<sequence length="307" mass="34004">MNATASRRSRIYRWISALAWLLWLLAAPQAAWAGEILLVAEDSVATRAFADTLGQRRPQERVRFVALDAAPAPDRLAADVRVITLGEKALRWRLHSEAGPPTLVLLVSRIQAQPLLGDRRPRTLSLLWSDAPLERQLRLIKHLLPNVTRIGLPHSAQAAFLLPEARQAAAKLQLSIVAREWADPRDTDTLKQVLLSSDVLLGIDDPAIYNAATAKSLLLTSYAKGRPLVGPTAAFVKAGSLTTSYSDQQDWLDTLDELLDRPSSTWPRTLYPSRFKVVGNRQVARSLGIRLIDERLAAQSLAEGERR</sequence>
<comment type="caution">
    <text evidence="1">The sequence shown here is derived from an EMBL/GenBank/DDBJ whole genome shotgun (WGS) entry which is preliminary data.</text>
</comment>
<gene>
    <name evidence="1" type="ORF">ACFOMF_14275</name>
</gene>
<accession>A0ABV7T9K2</accession>
<dbReference type="PANTHER" id="PTHR35271">
    <property type="entry name" value="ABC TRANSPORTER, SUBSTRATE-BINDING LIPOPROTEIN-RELATED"/>
    <property type="match status" value="1"/>
</dbReference>
<dbReference type="InterPro" id="IPR007487">
    <property type="entry name" value="ABC_transpt-TYRBP-like"/>
</dbReference>
<dbReference type="Gene3D" id="3.40.50.2300">
    <property type="match status" value="1"/>
</dbReference>
<protein>
    <submittedName>
        <fullName evidence="1">ABC transporter substrate-binding protein</fullName>
    </submittedName>
</protein>
<proteinExistence type="predicted"/>